<reference evidence="1" key="1">
    <citation type="submission" date="2022-07" db="EMBL/GenBank/DDBJ databases">
        <title>Faecal culturing of patients with breast cancer.</title>
        <authorList>
            <person name="Teng N.M.Y."/>
            <person name="Kiu R."/>
            <person name="Evans R."/>
            <person name="Baker D.J."/>
            <person name="Zenner C."/>
            <person name="Robinson S.D."/>
            <person name="Hall L.J."/>
        </authorList>
    </citation>
    <scope>NUCLEOTIDE SEQUENCE</scope>
    <source>
        <strain evidence="1">LH1062</strain>
    </source>
</reference>
<proteinExistence type="predicted"/>
<dbReference type="RefSeq" id="WP_290140274.1">
    <property type="nucleotide sequence ID" value="NZ_CP101620.1"/>
</dbReference>
<name>A0ABY5I5E7_9FIRM</name>
<organism evidence="1 2">
    <name type="scientific">Allocoprobacillus halotolerans</name>
    <dbReference type="NCBI Taxonomy" id="2944914"/>
    <lineage>
        <taxon>Bacteria</taxon>
        <taxon>Bacillati</taxon>
        <taxon>Bacillota</taxon>
        <taxon>Erysipelotrichia</taxon>
        <taxon>Erysipelotrichales</taxon>
        <taxon>Erysipelotrichaceae</taxon>
        <taxon>Allocoprobacillus</taxon>
    </lineage>
</organism>
<evidence type="ECO:0000313" key="2">
    <source>
        <dbReference type="Proteomes" id="UP001060112"/>
    </source>
</evidence>
<dbReference type="EMBL" id="CP101620">
    <property type="protein sequence ID" value="UTY39283.1"/>
    <property type="molecule type" value="Genomic_DNA"/>
</dbReference>
<gene>
    <name evidence="1" type="ORF">NMU03_00130</name>
</gene>
<accession>A0ABY5I5E7</accession>
<sequence length="204" mass="24304">MNISKQEELEMLLKMQEGFAQLTNRLGYFEEISIDDLLKEIAKNAIHLTEQEILEKYKECINIEKTDDYFYEKDLLKWEGLDNKKNMINSDALFYLIDKIVIKNFDIDTLSDPFYITRRIDALNHVPKNQAQEKILGIIMSIVEYAKRYDIHSVANILEMYDVNLVLKDEIRRCHQRDAHFKKVIQSYYDTFEDADRSIYKIKS</sequence>
<protein>
    <submittedName>
        <fullName evidence="1">Uncharacterized protein</fullName>
    </submittedName>
</protein>
<evidence type="ECO:0000313" key="1">
    <source>
        <dbReference type="EMBL" id="UTY39283.1"/>
    </source>
</evidence>
<dbReference type="Proteomes" id="UP001060112">
    <property type="component" value="Chromosome"/>
</dbReference>
<keyword evidence="2" id="KW-1185">Reference proteome</keyword>